<evidence type="ECO:0000313" key="2">
    <source>
        <dbReference type="EMBL" id="GEN84908.1"/>
    </source>
</evidence>
<evidence type="ECO:0008006" key="4">
    <source>
        <dbReference type="Google" id="ProtNLM"/>
    </source>
</evidence>
<dbReference type="AlphaFoldDB" id="A0A511ZBT4"/>
<organism evidence="2 3">
    <name type="scientific">Sporosarcina luteola</name>
    <dbReference type="NCBI Taxonomy" id="582850"/>
    <lineage>
        <taxon>Bacteria</taxon>
        <taxon>Bacillati</taxon>
        <taxon>Bacillota</taxon>
        <taxon>Bacilli</taxon>
        <taxon>Bacillales</taxon>
        <taxon>Caryophanaceae</taxon>
        <taxon>Sporosarcina</taxon>
    </lineage>
</organism>
<keyword evidence="1" id="KW-1133">Transmembrane helix</keyword>
<evidence type="ECO:0000313" key="3">
    <source>
        <dbReference type="Proteomes" id="UP000321901"/>
    </source>
</evidence>
<evidence type="ECO:0000256" key="1">
    <source>
        <dbReference type="SAM" id="Phobius"/>
    </source>
</evidence>
<keyword evidence="1" id="KW-0472">Membrane</keyword>
<keyword evidence="1" id="KW-0812">Transmembrane</keyword>
<keyword evidence="3" id="KW-1185">Reference proteome</keyword>
<gene>
    <name evidence="2" type="ORF">SLU01_32200</name>
</gene>
<feature type="transmembrane region" description="Helical" evidence="1">
    <location>
        <begin position="6"/>
        <end position="24"/>
    </location>
</feature>
<feature type="transmembrane region" description="Helical" evidence="1">
    <location>
        <begin position="44"/>
        <end position="65"/>
    </location>
</feature>
<dbReference type="EMBL" id="BJYL01000052">
    <property type="protein sequence ID" value="GEN84908.1"/>
    <property type="molecule type" value="Genomic_DNA"/>
</dbReference>
<reference evidence="2 3" key="1">
    <citation type="submission" date="2019-07" db="EMBL/GenBank/DDBJ databases">
        <title>Whole genome shotgun sequence of Sporosarcina luteola NBRC 105378.</title>
        <authorList>
            <person name="Hosoyama A."/>
            <person name="Uohara A."/>
            <person name="Ohji S."/>
            <person name="Ichikawa N."/>
        </authorList>
    </citation>
    <scope>NUCLEOTIDE SEQUENCE [LARGE SCALE GENOMIC DNA]</scope>
    <source>
        <strain evidence="2 3">NBRC 105378</strain>
    </source>
</reference>
<name>A0A511ZBT4_9BACL</name>
<protein>
    <recommendedName>
        <fullName evidence="4">BshB3 potential contributor to bacillithiol synthesis</fullName>
    </recommendedName>
</protein>
<sequence length="66" mass="7249">MTAALIVSFIFVFIVLVVGLIMTISAANSMNKGYKSENSFSSLLWVYVLAIPFTIIVVLVGIFLVY</sequence>
<accession>A0A511ZBT4</accession>
<dbReference type="Proteomes" id="UP000321901">
    <property type="component" value="Unassembled WGS sequence"/>
</dbReference>
<proteinExistence type="predicted"/>
<comment type="caution">
    <text evidence="2">The sequence shown here is derived from an EMBL/GenBank/DDBJ whole genome shotgun (WGS) entry which is preliminary data.</text>
</comment>